<evidence type="ECO:0000313" key="2">
    <source>
        <dbReference type="EMBL" id="KGD72942.1"/>
    </source>
</evidence>
<evidence type="ECO:0000259" key="1">
    <source>
        <dbReference type="Pfam" id="PF11575"/>
    </source>
</evidence>
<dbReference type="eggNOG" id="COG4114">
    <property type="taxonomic scope" value="Bacteria"/>
</dbReference>
<protein>
    <recommendedName>
        <fullName evidence="1">Ferric siderophore reductase C-terminal domain-containing protein</fullName>
    </recommendedName>
</protein>
<gene>
    <name evidence="2" type="ORF">HA49_12060</name>
</gene>
<accession>A0A095T896</accession>
<reference evidence="2" key="1">
    <citation type="submission" date="2014-12" db="EMBL/GenBank/DDBJ databases">
        <title>The draft genome of the Tatumella morbirosei type strain, LMG23360T isolated from pineapple rot.</title>
        <authorList>
            <person name="Smits T.H."/>
            <person name="Palmer M."/>
            <person name="Venter S.N."/>
            <person name="Duffy B."/>
            <person name="Steenkamp E.T."/>
            <person name="Chan W.Y."/>
            <person name="Coutinho T.A."/>
            <person name="Coetzee M.P."/>
            <person name="De Maayer P."/>
        </authorList>
    </citation>
    <scope>NUCLEOTIDE SEQUENCE [LARGE SCALE GENOMIC DNA]</scope>
    <source>
        <strain evidence="2">LMG 23360</strain>
    </source>
</reference>
<dbReference type="GO" id="GO:0051537">
    <property type="term" value="F:2 iron, 2 sulfur cluster binding"/>
    <property type="evidence" value="ECO:0007669"/>
    <property type="project" value="InterPro"/>
</dbReference>
<dbReference type="EMBL" id="JPKR02000003">
    <property type="protein sequence ID" value="KGD72942.1"/>
    <property type="molecule type" value="Genomic_DNA"/>
</dbReference>
<dbReference type="InterPro" id="IPR008090">
    <property type="entry name" value="Fe_iron_reduct"/>
</dbReference>
<comment type="caution">
    <text evidence="2">The sequence shown here is derived from an EMBL/GenBank/DDBJ whole genome shotgun (WGS) entry which is preliminary data.</text>
</comment>
<evidence type="ECO:0000313" key="3">
    <source>
        <dbReference type="Proteomes" id="UP000029577"/>
    </source>
</evidence>
<name>A0A095T896_9GAMM</name>
<sequence length="223" mass="25489">MSQMLMTAEPVFTGVPASIVCQPETFSSLLPAHWQTLSSAGKTAWISLWSQWYFAGTLLGWADQLCSEHQSCPLWEFRGQLQINDRGCPEHWLNRGNLSGSLSESQKQQQLDLLIHRFIAPVCQTLAVFAANNLTVFWSNAAVRLWQGMQRAIEKQADVRVLQEMFSAPRLADDQVNRLYSPLRRVIKEDGSEQMQRRHCCLIFRLDEFEKCPSCPLQKCSKN</sequence>
<feature type="domain" description="Ferric siderophore reductase C-terminal" evidence="1">
    <location>
        <begin position="197"/>
        <end position="217"/>
    </location>
</feature>
<dbReference type="STRING" id="642227.HA49_12060"/>
<dbReference type="Proteomes" id="UP000029577">
    <property type="component" value="Unassembled WGS sequence"/>
</dbReference>
<dbReference type="NCBIfam" id="TIGR03951">
    <property type="entry name" value="Fe_III_red_FhuF"/>
    <property type="match status" value="1"/>
</dbReference>
<dbReference type="Pfam" id="PF11575">
    <property type="entry name" value="FhuF_C"/>
    <property type="match status" value="1"/>
</dbReference>
<dbReference type="AlphaFoldDB" id="A0A095T896"/>
<dbReference type="InterPro" id="IPR024726">
    <property type="entry name" value="FhuF_C"/>
</dbReference>
<dbReference type="RefSeq" id="WP_038020603.1">
    <property type="nucleotide sequence ID" value="NZ_JPKR02000003.1"/>
</dbReference>
<organism evidence="2 3">
    <name type="scientific">Tatumella morbirosei</name>
    <dbReference type="NCBI Taxonomy" id="642227"/>
    <lineage>
        <taxon>Bacteria</taxon>
        <taxon>Pseudomonadati</taxon>
        <taxon>Pseudomonadota</taxon>
        <taxon>Gammaproteobacteria</taxon>
        <taxon>Enterobacterales</taxon>
        <taxon>Erwiniaceae</taxon>
        <taxon>Tatumella</taxon>
    </lineage>
</organism>
<proteinExistence type="predicted"/>
<keyword evidence="3" id="KW-1185">Reference proteome</keyword>